<dbReference type="Gene3D" id="3.40.30.10">
    <property type="entry name" value="Glutaredoxin"/>
    <property type="match status" value="1"/>
</dbReference>
<dbReference type="RefSeq" id="WP_332292725.1">
    <property type="nucleotide sequence ID" value="NZ_JAZIBG010000054.1"/>
</dbReference>
<dbReference type="InterPro" id="IPR013766">
    <property type="entry name" value="Thioredoxin_domain"/>
</dbReference>
<dbReference type="Pfam" id="PF00085">
    <property type="entry name" value="Thioredoxin"/>
    <property type="match status" value="1"/>
</dbReference>
<comment type="caution">
    <text evidence="2">The sequence shown here is derived from an EMBL/GenBank/DDBJ whole genome shotgun (WGS) entry which is preliminary data.</text>
</comment>
<proteinExistence type="predicted"/>
<dbReference type="AlphaFoldDB" id="A0AAW9QNU1"/>
<organism evidence="2 3">
    <name type="scientific">Aquincola agrisoli</name>
    <dbReference type="NCBI Taxonomy" id="3119538"/>
    <lineage>
        <taxon>Bacteria</taxon>
        <taxon>Pseudomonadati</taxon>
        <taxon>Pseudomonadota</taxon>
        <taxon>Betaproteobacteria</taxon>
        <taxon>Burkholderiales</taxon>
        <taxon>Sphaerotilaceae</taxon>
        <taxon>Aquincola</taxon>
    </lineage>
</organism>
<evidence type="ECO:0000259" key="1">
    <source>
        <dbReference type="Pfam" id="PF00085"/>
    </source>
</evidence>
<gene>
    <name evidence="2" type="ORF">V4F39_24310</name>
</gene>
<evidence type="ECO:0000313" key="2">
    <source>
        <dbReference type="EMBL" id="MEF7617059.1"/>
    </source>
</evidence>
<dbReference type="SUPFAM" id="SSF52833">
    <property type="entry name" value="Thioredoxin-like"/>
    <property type="match status" value="1"/>
</dbReference>
<keyword evidence="3" id="KW-1185">Reference proteome</keyword>
<dbReference type="EMBL" id="JAZIBG010000054">
    <property type="protein sequence ID" value="MEF7617059.1"/>
    <property type="molecule type" value="Genomic_DNA"/>
</dbReference>
<evidence type="ECO:0000313" key="3">
    <source>
        <dbReference type="Proteomes" id="UP001336250"/>
    </source>
</evidence>
<dbReference type="InterPro" id="IPR036249">
    <property type="entry name" value="Thioredoxin-like_sf"/>
</dbReference>
<protein>
    <submittedName>
        <fullName evidence="2">Thioredoxin domain-containing protein</fullName>
    </submittedName>
</protein>
<reference evidence="2 3" key="1">
    <citation type="submission" date="2024-02" db="EMBL/GenBank/DDBJ databases">
        <title>Genome sequence of Aquincola sp. MAHUQ-54.</title>
        <authorList>
            <person name="Huq M.A."/>
        </authorList>
    </citation>
    <scope>NUCLEOTIDE SEQUENCE [LARGE SCALE GENOMIC DNA]</scope>
    <source>
        <strain evidence="2 3">MAHUQ-54</strain>
    </source>
</reference>
<accession>A0AAW9QNU1</accession>
<name>A0AAW9QNU1_9BURK</name>
<dbReference type="Proteomes" id="UP001336250">
    <property type="component" value="Unassembled WGS sequence"/>
</dbReference>
<feature type="domain" description="Thioredoxin" evidence="1">
    <location>
        <begin position="6"/>
        <end position="69"/>
    </location>
</feature>
<sequence length="117" mass="12550">MTAPDRLLVACLCAAWCGTCREYEAVFDAGRAADGGAADWVWVDIEDEDEVLGPIDVENFPTLLIARGDTVLFFGTVTPHAQTLLRLVQNARAGDFPPQTDAQLHGLPGRVRAVLAG</sequence>